<keyword evidence="4" id="KW-1185">Reference proteome</keyword>
<dbReference type="RefSeq" id="WP_155695424.1">
    <property type="nucleotide sequence ID" value="NZ_WOCD01000003.1"/>
</dbReference>
<gene>
    <name evidence="3" type="ORF">GNP35_06890</name>
</gene>
<feature type="signal peptide" evidence="1">
    <location>
        <begin position="1"/>
        <end position="22"/>
    </location>
</feature>
<reference evidence="3 4" key="1">
    <citation type="submission" date="2019-11" db="EMBL/GenBank/DDBJ databases">
        <title>P. haliotis isolates from Z. marina roots.</title>
        <authorList>
            <person name="Cohen M."/>
            <person name="Jospin G."/>
            <person name="Eisen J.A."/>
            <person name="Coil D.A."/>
        </authorList>
    </citation>
    <scope>NUCLEOTIDE SEQUENCE [LARGE SCALE GENOMIC DNA]</scope>
    <source>
        <strain evidence="3 4">UCD-MCMsp1aY</strain>
    </source>
</reference>
<evidence type="ECO:0000259" key="2">
    <source>
        <dbReference type="Pfam" id="PF06468"/>
    </source>
</evidence>
<name>A0A6N8F9U6_9GAMM</name>
<dbReference type="AlphaFoldDB" id="A0A6N8F9U6"/>
<feature type="domain" description="Spondin" evidence="2">
    <location>
        <begin position="37"/>
        <end position="155"/>
    </location>
</feature>
<evidence type="ECO:0000313" key="3">
    <source>
        <dbReference type="EMBL" id="MUH72229.1"/>
    </source>
</evidence>
<accession>A0A6N8F9U6</accession>
<comment type="caution">
    <text evidence="3">The sequence shown here is derived from an EMBL/GenBank/DDBJ whole genome shotgun (WGS) entry which is preliminary data.</text>
</comment>
<dbReference type="Proteomes" id="UP000439994">
    <property type="component" value="Unassembled WGS sequence"/>
</dbReference>
<sequence>MKVINKVLIPSCLALLAGPLSAAELDIKVTNLTHGIYFTPLLITAHTSDAHLYELGMAASEDLQKVAEGGDISGFSSTLATINADSSENPAGGLLAPGASTETMLSTTDGNVHLSIVSMLLPTNDGFVGLDSWSIPDEPGTYTVYLNGYDAGTEANNEIINGGGMPGVLGIPVDPSGNNGTGAVGVTDMEENSMVHVHRGNLGDTDVSAGMSDLDSTVHRWLNPVAKVTITVN</sequence>
<evidence type="ECO:0000313" key="4">
    <source>
        <dbReference type="Proteomes" id="UP000439994"/>
    </source>
</evidence>
<organism evidence="3 4">
    <name type="scientific">Psychrosphaera haliotis</name>
    <dbReference type="NCBI Taxonomy" id="555083"/>
    <lineage>
        <taxon>Bacteria</taxon>
        <taxon>Pseudomonadati</taxon>
        <taxon>Pseudomonadota</taxon>
        <taxon>Gammaproteobacteria</taxon>
        <taxon>Alteromonadales</taxon>
        <taxon>Pseudoalteromonadaceae</taxon>
        <taxon>Psychrosphaera</taxon>
    </lineage>
</organism>
<feature type="chain" id="PRO_5026747194" description="Spondin domain-containing protein" evidence="1">
    <location>
        <begin position="23"/>
        <end position="233"/>
    </location>
</feature>
<dbReference type="EMBL" id="WOCD01000003">
    <property type="protein sequence ID" value="MUH72229.1"/>
    <property type="molecule type" value="Genomic_DNA"/>
</dbReference>
<keyword evidence="1" id="KW-0732">Signal</keyword>
<dbReference type="Pfam" id="PF06468">
    <property type="entry name" value="Spond_N"/>
    <property type="match status" value="1"/>
</dbReference>
<evidence type="ECO:0000256" key="1">
    <source>
        <dbReference type="SAM" id="SignalP"/>
    </source>
</evidence>
<dbReference type="OrthoDB" id="264824at2"/>
<dbReference type="InterPro" id="IPR038678">
    <property type="entry name" value="Spondin_N_sf"/>
</dbReference>
<dbReference type="NCBIfam" id="NF038123">
    <property type="entry name" value="NF038123_dom"/>
    <property type="match status" value="1"/>
</dbReference>
<protein>
    <recommendedName>
        <fullName evidence="2">Spondin domain-containing protein</fullName>
    </recommendedName>
</protein>
<proteinExistence type="predicted"/>
<dbReference type="InterPro" id="IPR009465">
    <property type="entry name" value="Spondin_N"/>
</dbReference>
<dbReference type="Gene3D" id="2.60.40.2130">
    <property type="entry name" value="F-spondin domain"/>
    <property type="match status" value="1"/>
</dbReference>